<gene>
    <name evidence="2" type="ORF">FA15DRAFT_157631</name>
</gene>
<feature type="compositionally biased region" description="Basic and acidic residues" evidence="1">
    <location>
        <begin position="80"/>
        <end position="89"/>
    </location>
</feature>
<evidence type="ECO:0000313" key="2">
    <source>
        <dbReference type="EMBL" id="TFK19843.1"/>
    </source>
</evidence>
<evidence type="ECO:0000313" key="3">
    <source>
        <dbReference type="Proteomes" id="UP000307440"/>
    </source>
</evidence>
<organism evidence="2 3">
    <name type="scientific">Coprinopsis marcescibilis</name>
    <name type="common">Agaric fungus</name>
    <name type="synonym">Psathyrella marcescibilis</name>
    <dbReference type="NCBI Taxonomy" id="230819"/>
    <lineage>
        <taxon>Eukaryota</taxon>
        <taxon>Fungi</taxon>
        <taxon>Dikarya</taxon>
        <taxon>Basidiomycota</taxon>
        <taxon>Agaricomycotina</taxon>
        <taxon>Agaricomycetes</taxon>
        <taxon>Agaricomycetidae</taxon>
        <taxon>Agaricales</taxon>
        <taxon>Agaricineae</taxon>
        <taxon>Psathyrellaceae</taxon>
        <taxon>Coprinopsis</taxon>
    </lineage>
</organism>
<feature type="region of interest" description="Disordered" evidence="1">
    <location>
        <begin position="80"/>
        <end position="106"/>
    </location>
</feature>
<reference evidence="2 3" key="1">
    <citation type="journal article" date="2019" name="Nat. Ecol. Evol.">
        <title>Megaphylogeny resolves global patterns of mushroom evolution.</title>
        <authorList>
            <person name="Varga T."/>
            <person name="Krizsan K."/>
            <person name="Foldi C."/>
            <person name="Dima B."/>
            <person name="Sanchez-Garcia M."/>
            <person name="Sanchez-Ramirez S."/>
            <person name="Szollosi G.J."/>
            <person name="Szarkandi J.G."/>
            <person name="Papp V."/>
            <person name="Albert L."/>
            <person name="Andreopoulos W."/>
            <person name="Angelini C."/>
            <person name="Antonin V."/>
            <person name="Barry K.W."/>
            <person name="Bougher N.L."/>
            <person name="Buchanan P."/>
            <person name="Buyck B."/>
            <person name="Bense V."/>
            <person name="Catcheside P."/>
            <person name="Chovatia M."/>
            <person name="Cooper J."/>
            <person name="Damon W."/>
            <person name="Desjardin D."/>
            <person name="Finy P."/>
            <person name="Geml J."/>
            <person name="Haridas S."/>
            <person name="Hughes K."/>
            <person name="Justo A."/>
            <person name="Karasinski D."/>
            <person name="Kautmanova I."/>
            <person name="Kiss B."/>
            <person name="Kocsube S."/>
            <person name="Kotiranta H."/>
            <person name="LaButti K.M."/>
            <person name="Lechner B.E."/>
            <person name="Liimatainen K."/>
            <person name="Lipzen A."/>
            <person name="Lukacs Z."/>
            <person name="Mihaltcheva S."/>
            <person name="Morgado L.N."/>
            <person name="Niskanen T."/>
            <person name="Noordeloos M.E."/>
            <person name="Ohm R.A."/>
            <person name="Ortiz-Santana B."/>
            <person name="Ovrebo C."/>
            <person name="Racz N."/>
            <person name="Riley R."/>
            <person name="Savchenko A."/>
            <person name="Shiryaev A."/>
            <person name="Soop K."/>
            <person name="Spirin V."/>
            <person name="Szebenyi C."/>
            <person name="Tomsovsky M."/>
            <person name="Tulloss R.E."/>
            <person name="Uehling J."/>
            <person name="Grigoriev I.V."/>
            <person name="Vagvolgyi C."/>
            <person name="Papp T."/>
            <person name="Martin F.M."/>
            <person name="Miettinen O."/>
            <person name="Hibbett D.S."/>
            <person name="Nagy L.G."/>
        </authorList>
    </citation>
    <scope>NUCLEOTIDE SEQUENCE [LARGE SCALE GENOMIC DNA]</scope>
    <source>
        <strain evidence="2 3">CBS 121175</strain>
    </source>
</reference>
<dbReference type="Proteomes" id="UP000307440">
    <property type="component" value="Unassembled WGS sequence"/>
</dbReference>
<sequence length="135" mass="14405">MRHSTGVVVHAGPSTQCVLLTCLTAARVTKTRGVLAMAQLGLGESTPGIREVTDSLQGGALRSFSISSFAEKGGAEGVWRLENKKDKSGRGRKRNPGWKSERPPGSFIPSQRCYEFAWLSGGNDGADGGRVHVKH</sequence>
<keyword evidence="3" id="KW-1185">Reference proteome</keyword>
<protein>
    <submittedName>
        <fullName evidence="2">Uncharacterized protein</fullName>
    </submittedName>
</protein>
<proteinExistence type="predicted"/>
<accession>A0A5C3KJ20</accession>
<dbReference type="AlphaFoldDB" id="A0A5C3KJ20"/>
<evidence type="ECO:0000256" key="1">
    <source>
        <dbReference type="SAM" id="MobiDB-lite"/>
    </source>
</evidence>
<name>A0A5C3KJ20_COPMA</name>
<dbReference type="EMBL" id="ML210323">
    <property type="protein sequence ID" value="TFK19843.1"/>
    <property type="molecule type" value="Genomic_DNA"/>
</dbReference>